<keyword evidence="1" id="KW-1133">Transmembrane helix</keyword>
<protein>
    <recommendedName>
        <fullName evidence="2">YobI-like P-loop NTPase domain-containing protein</fullName>
    </recommendedName>
</protein>
<sequence>MMTKNFKYINLGPRDNIENIECFKAIKYGINNKEISNIALTGPYGSGKSSILKTFISENKKINFLNISLASFNESDQNDSNLSNLLQESILKQIFYQVQSKKIPFSRFEMIDNKSSKSFIIDVFLFSLWIISFIILFKPELVISEINTFFTSAFLNKNITKYFFNISFFGLSFFFLYKLYFLIYSKIKFIRIKFLDAELELNNMDDTSVLSRNSNELLYLFEATDYEVVIIEDLDRFNNIDVFTKLRELNEMINNSANIERNINFIYALRDDLFNRFDDRLKFFDLIIPVVPIVNSTNSANQINSIIEKYDIELANSFINKISSYIGDMRLIKNIMNEFNIYSKNLDSDLNKEKLFSVITYKNKFPKDFSSSLKGEGLIYNAFDRKERLSREEIKSINKRIELKNSKLNKVKDESLANIKELRILCGNLILSKNNGNRINFNNTNKQNSEYVLNQFQENAVFKQFLESDHIYSYSRTGRNISSKTKINTKDVLDKINYYERKEIIELKLKEKQEALKKEISVLKADKKYIADCSFVEFYNQFSSSEFFDEDKINKYNDLLKFLLINGYIKENTYENYISYLDSSNMTIKDNKFIMKVLSGQSLDFNYKLTKVDKIVEKLNSDLFPKKEILNYDLLNYLIKNKSINDSYNNYFDLILKQLGDGSEVSINFIEGFISYSKENILRIFINKLAQTWGNYWYYIIKESNYTSEEINDHLVWTVKYVEMNDIINLNKDNVLKKYFEKQSDIINITVENSIMDKTKEIMNKLKIKFDYIDLNLTKENDNNKIELFKYIYKNNFYKINIPMITKIIKNITHEESITAEIKTKNYTTIIEYKLKALNKYLESNINKYIENVFLKLENNKDESPIILITLLNNEDLKLENKKKILDLSSNKIINLDEVEYREIFDCLLKSNMVESNWLNILVYYKNIGKELNNIIVNFINNNYQTLTKLDLKYKKLNDLLGAGEVKLFIRKLFEKNNISINAVQKITKNINWSYEELTFEKIDGEKLKLLIEENVLILSPANYSQIKSVINLNDLHILLLEYNEKEFLNNILDYSFEQEDIIKILNSSDLNLETKKKFINTIDFNILLNIKNLNSDNLEQILNLLNDLVLKIKILTENVLDLSFDEITKMLRTIGEDYSALTFLRKRPALNNSNYNAGLLSILEERGYISSYYKRKERFDVINRYK</sequence>
<feature type="transmembrane region" description="Helical" evidence="1">
    <location>
        <begin position="119"/>
        <end position="137"/>
    </location>
</feature>
<dbReference type="AlphaFoldDB" id="A0A4V3G4J9"/>
<dbReference type="Pfam" id="PF20693">
    <property type="entry name" value="YobI-ATPase"/>
    <property type="match status" value="1"/>
</dbReference>
<dbReference type="SUPFAM" id="SSF52540">
    <property type="entry name" value="P-loop containing nucleoside triphosphate hydrolases"/>
    <property type="match status" value="1"/>
</dbReference>
<evidence type="ECO:0000259" key="2">
    <source>
        <dbReference type="Pfam" id="PF20693"/>
    </source>
</evidence>
<reference evidence="3 4" key="1">
    <citation type="submission" date="2019-03" db="EMBL/GenBank/DDBJ databases">
        <title>Subsurface microbial communities from deep shales in Ohio and West Virginia, USA.</title>
        <authorList>
            <person name="Wrighton K."/>
        </authorList>
    </citation>
    <scope>NUCLEOTIDE SEQUENCE [LARGE SCALE GENOMIC DNA]</scope>
    <source>
        <strain evidence="3 4">MSL9.2</strain>
    </source>
</reference>
<feature type="transmembrane region" description="Helical" evidence="1">
    <location>
        <begin position="162"/>
        <end position="183"/>
    </location>
</feature>
<dbReference type="RefSeq" id="WP_111573050.1">
    <property type="nucleotide sequence ID" value="NZ_QLME01000024.1"/>
</dbReference>
<evidence type="ECO:0000313" key="3">
    <source>
        <dbReference type="EMBL" id="TDW00779.1"/>
    </source>
</evidence>
<evidence type="ECO:0000256" key="1">
    <source>
        <dbReference type="SAM" id="Phobius"/>
    </source>
</evidence>
<name>A0A4V3G4J9_9FIRM</name>
<feature type="domain" description="YobI-like P-loop NTPase" evidence="2">
    <location>
        <begin position="24"/>
        <end position="380"/>
    </location>
</feature>
<proteinExistence type="predicted"/>
<dbReference type="OrthoDB" id="1701659at2"/>
<keyword evidence="1" id="KW-0812">Transmembrane</keyword>
<gene>
    <name evidence="3" type="ORF">C8C77_12519</name>
</gene>
<dbReference type="EMBL" id="SODA01000025">
    <property type="protein sequence ID" value="TDW00779.1"/>
    <property type="molecule type" value="Genomic_DNA"/>
</dbReference>
<dbReference type="InterPro" id="IPR048428">
    <property type="entry name" value="YobI-NTPase"/>
</dbReference>
<comment type="caution">
    <text evidence="3">The sequence shown here is derived from an EMBL/GenBank/DDBJ whole genome shotgun (WGS) entry which is preliminary data.</text>
</comment>
<dbReference type="Proteomes" id="UP000294697">
    <property type="component" value="Unassembled WGS sequence"/>
</dbReference>
<organism evidence="3 4">
    <name type="scientific">Halanaerobium saccharolyticum</name>
    <dbReference type="NCBI Taxonomy" id="43595"/>
    <lineage>
        <taxon>Bacteria</taxon>
        <taxon>Bacillati</taxon>
        <taxon>Bacillota</taxon>
        <taxon>Clostridia</taxon>
        <taxon>Halanaerobiales</taxon>
        <taxon>Halanaerobiaceae</taxon>
        <taxon>Halanaerobium</taxon>
    </lineage>
</organism>
<accession>A0A4V3G4J9</accession>
<keyword evidence="1" id="KW-0472">Membrane</keyword>
<evidence type="ECO:0000313" key="4">
    <source>
        <dbReference type="Proteomes" id="UP000294697"/>
    </source>
</evidence>
<dbReference type="InterPro" id="IPR027417">
    <property type="entry name" value="P-loop_NTPase"/>
</dbReference>